<dbReference type="AlphaFoldDB" id="A0AA38TT47"/>
<gene>
    <name evidence="2" type="ORF">OSB04_001610</name>
</gene>
<proteinExistence type="predicted"/>
<comment type="caution">
    <text evidence="2">The sequence shown here is derived from an EMBL/GenBank/DDBJ whole genome shotgun (WGS) entry which is preliminary data.</text>
</comment>
<protein>
    <submittedName>
        <fullName evidence="2">Uncharacterized protein</fullName>
    </submittedName>
</protein>
<feature type="compositionally biased region" description="Low complexity" evidence="1">
    <location>
        <begin position="1"/>
        <end position="42"/>
    </location>
</feature>
<feature type="region of interest" description="Disordered" evidence="1">
    <location>
        <begin position="137"/>
        <end position="157"/>
    </location>
</feature>
<name>A0AA38TT47_9ASTR</name>
<reference evidence="2" key="1">
    <citation type="submission" date="2023-03" db="EMBL/GenBank/DDBJ databases">
        <title>Chromosome-scale reference genome and RAD-based genetic map of yellow starthistle (Centaurea solstitialis) reveal putative structural variation and QTLs associated with invader traits.</title>
        <authorList>
            <person name="Reatini B."/>
            <person name="Cang F.A."/>
            <person name="Jiang Q."/>
            <person name="Mckibben M.T.W."/>
            <person name="Barker M.S."/>
            <person name="Rieseberg L.H."/>
            <person name="Dlugosch K.M."/>
        </authorList>
    </citation>
    <scope>NUCLEOTIDE SEQUENCE</scope>
    <source>
        <strain evidence="2">CAN-66</strain>
        <tissue evidence="2">Leaf</tissue>
    </source>
</reference>
<evidence type="ECO:0000256" key="1">
    <source>
        <dbReference type="SAM" id="MobiDB-lite"/>
    </source>
</evidence>
<sequence>MPQVPQSVSQSGSRGRGSTATGSVSRRGLRGRGSTATGSVSRRGSRGRGSMGMPHVVVGEAVVGSLQVIVDKDVQVSVNEGAPSLNEPMDPTEPTCVVWSEFADILLSDFGEDNGQLDALLTSGQDMPFDGQLDALLTSGQDMPSATPSERTKRLKM</sequence>
<accession>A0AA38TT47</accession>
<feature type="compositionally biased region" description="Polar residues" evidence="1">
    <location>
        <begin position="138"/>
        <end position="149"/>
    </location>
</feature>
<evidence type="ECO:0000313" key="3">
    <source>
        <dbReference type="Proteomes" id="UP001172457"/>
    </source>
</evidence>
<feature type="region of interest" description="Disordered" evidence="1">
    <location>
        <begin position="1"/>
        <end position="53"/>
    </location>
</feature>
<evidence type="ECO:0000313" key="2">
    <source>
        <dbReference type="EMBL" id="KAJ9565644.1"/>
    </source>
</evidence>
<dbReference type="Proteomes" id="UP001172457">
    <property type="component" value="Chromosome 1"/>
</dbReference>
<organism evidence="2 3">
    <name type="scientific">Centaurea solstitialis</name>
    <name type="common">yellow star-thistle</name>
    <dbReference type="NCBI Taxonomy" id="347529"/>
    <lineage>
        <taxon>Eukaryota</taxon>
        <taxon>Viridiplantae</taxon>
        <taxon>Streptophyta</taxon>
        <taxon>Embryophyta</taxon>
        <taxon>Tracheophyta</taxon>
        <taxon>Spermatophyta</taxon>
        <taxon>Magnoliopsida</taxon>
        <taxon>eudicotyledons</taxon>
        <taxon>Gunneridae</taxon>
        <taxon>Pentapetalae</taxon>
        <taxon>asterids</taxon>
        <taxon>campanulids</taxon>
        <taxon>Asterales</taxon>
        <taxon>Asteraceae</taxon>
        <taxon>Carduoideae</taxon>
        <taxon>Cardueae</taxon>
        <taxon>Centaureinae</taxon>
        <taxon>Centaurea</taxon>
    </lineage>
</organism>
<dbReference type="EMBL" id="JARYMX010000001">
    <property type="protein sequence ID" value="KAJ9565644.1"/>
    <property type="molecule type" value="Genomic_DNA"/>
</dbReference>
<keyword evidence="3" id="KW-1185">Reference proteome</keyword>